<dbReference type="RefSeq" id="WP_399594453.1">
    <property type="nucleotide sequence ID" value="NZ_JBITPR010000051.1"/>
</dbReference>
<name>A0ABW8BHY3_9ACTN</name>
<gene>
    <name evidence="2" type="ORF">AB4829_28895</name>
</gene>
<evidence type="ECO:0000313" key="2">
    <source>
        <dbReference type="EMBL" id="MFI7874598.1"/>
    </source>
</evidence>
<proteinExistence type="predicted"/>
<accession>A0ABW8BHY3</accession>
<organism evidence="2 3">
    <name type="scientific">Streptomyces salinarius</name>
    <dbReference type="NCBI Taxonomy" id="2762598"/>
    <lineage>
        <taxon>Bacteria</taxon>
        <taxon>Bacillati</taxon>
        <taxon>Actinomycetota</taxon>
        <taxon>Actinomycetes</taxon>
        <taxon>Kitasatosporales</taxon>
        <taxon>Streptomycetaceae</taxon>
        <taxon>Streptomyces</taxon>
    </lineage>
</organism>
<feature type="region of interest" description="Disordered" evidence="1">
    <location>
        <begin position="1"/>
        <end position="25"/>
    </location>
</feature>
<reference evidence="2 3" key="1">
    <citation type="submission" date="2024-07" db="EMBL/GenBank/DDBJ databases">
        <title>Whole genome sequencing of Prodigiosin pigment-producing Streptomyces salinarius isolated from rhizosphere soil of Arachis hypogaea.</title>
        <authorList>
            <person name="Vidhya A."/>
            <person name="Ramya S."/>
        </authorList>
    </citation>
    <scope>NUCLEOTIDE SEQUENCE [LARGE SCALE GENOMIC DNA]</scope>
    <source>
        <strain evidence="2 3">VRMG2420</strain>
    </source>
</reference>
<evidence type="ECO:0000256" key="1">
    <source>
        <dbReference type="SAM" id="MobiDB-lite"/>
    </source>
</evidence>
<dbReference type="Proteomes" id="UP001614264">
    <property type="component" value="Unassembled WGS sequence"/>
</dbReference>
<keyword evidence="3" id="KW-1185">Reference proteome</keyword>
<protein>
    <submittedName>
        <fullName evidence="2">Uncharacterized protein</fullName>
    </submittedName>
</protein>
<sequence length="75" mass="7891">MPTTPTSCQHRPHPGATVSTDTITGVGDFVEPEVIGTDSDTAARAAAHVEVRIEVSRSPVVDLPYCDLMMNNGPA</sequence>
<comment type="caution">
    <text evidence="2">The sequence shown here is derived from an EMBL/GenBank/DDBJ whole genome shotgun (WGS) entry which is preliminary data.</text>
</comment>
<evidence type="ECO:0000313" key="3">
    <source>
        <dbReference type="Proteomes" id="UP001614264"/>
    </source>
</evidence>
<dbReference type="EMBL" id="JBITPR010000051">
    <property type="protein sequence ID" value="MFI7874598.1"/>
    <property type="molecule type" value="Genomic_DNA"/>
</dbReference>